<dbReference type="Pfam" id="PF05221">
    <property type="entry name" value="AdoHcyase"/>
    <property type="match status" value="1"/>
</dbReference>
<feature type="region of interest" description="Disordered" evidence="4">
    <location>
        <begin position="37"/>
        <end position="58"/>
    </location>
</feature>
<comment type="subunit">
    <text evidence="1">Homotetramer. Interaction with AHCYL1.</text>
</comment>
<dbReference type="InterPro" id="IPR000043">
    <property type="entry name" value="Adenosylhomocysteinase-like"/>
</dbReference>
<dbReference type="InterPro" id="IPR042172">
    <property type="entry name" value="Adenosylhomocyst_ase-like_sf"/>
</dbReference>
<comment type="catalytic activity">
    <reaction evidence="3">
        <text>S-adenosyl-L-homocysteine + H2O = L-homocysteine + adenosine</text>
        <dbReference type="Rhea" id="RHEA:21708"/>
        <dbReference type="ChEBI" id="CHEBI:15377"/>
        <dbReference type="ChEBI" id="CHEBI:16335"/>
        <dbReference type="ChEBI" id="CHEBI:57856"/>
        <dbReference type="ChEBI" id="CHEBI:58199"/>
        <dbReference type="EC" id="3.13.2.1"/>
    </reaction>
    <physiologicalReaction direction="left-to-right" evidence="3">
        <dbReference type="Rhea" id="RHEA:21709"/>
    </physiologicalReaction>
</comment>
<dbReference type="Proteomes" id="UP000030759">
    <property type="component" value="Unassembled WGS sequence"/>
</dbReference>
<evidence type="ECO:0000256" key="2">
    <source>
        <dbReference type="ARBA" id="ARBA00045926"/>
    </source>
</evidence>
<dbReference type="PANTHER" id="PTHR23420:SF0">
    <property type="entry name" value="ADENOSYLHOMOCYSTEINASE"/>
    <property type="match status" value="1"/>
</dbReference>
<feature type="compositionally biased region" description="Basic and acidic residues" evidence="4">
    <location>
        <begin position="46"/>
        <end position="58"/>
    </location>
</feature>
<dbReference type="AlphaFoldDB" id="A0A061I4M2"/>
<protein>
    <submittedName>
        <fullName evidence="5">Adenosylhomocysteinase</fullName>
        <ecNumber evidence="5">3.3.1.1</ecNumber>
    </submittedName>
</protein>
<dbReference type="EMBL" id="KE675074">
    <property type="protein sequence ID" value="ERE75959.1"/>
    <property type="molecule type" value="Genomic_DNA"/>
</dbReference>
<evidence type="ECO:0000313" key="6">
    <source>
        <dbReference type="Proteomes" id="UP000030759"/>
    </source>
</evidence>
<sequence>MVLADGNSDNDELMMDGPYLQQELALWSVEMLRRHPNHQTVTSNNARDKNSRTNERGTRTSAAIVKAGIQGETDDKDLWCTEQMFCFKDGPLNPILEDCGDPTNPIHTKYPRILSDIQRISEKTMTGGHNLYKMVANGTLKVPTIKSSVSMTLSPRASLTTSMAAGNLSQMASNGP</sequence>
<evidence type="ECO:0000256" key="3">
    <source>
        <dbReference type="ARBA" id="ARBA00047800"/>
    </source>
</evidence>
<dbReference type="PANTHER" id="PTHR23420">
    <property type="entry name" value="ADENOSYLHOMOCYSTEINASE"/>
    <property type="match status" value="1"/>
</dbReference>
<dbReference type="GO" id="GO:0004013">
    <property type="term" value="F:adenosylhomocysteinase activity"/>
    <property type="evidence" value="ECO:0007669"/>
    <property type="project" value="UniProtKB-EC"/>
</dbReference>
<dbReference type="SUPFAM" id="SSF52283">
    <property type="entry name" value="Formate/glycerate dehydrogenase catalytic domain-like"/>
    <property type="match status" value="1"/>
</dbReference>
<proteinExistence type="predicted"/>
<accession>A0A061I4M2</accession>
<evidence type="ECO:0000256" key="4">
    <source>
        <dbReference type="SAM" id="MobiDB-lite"/>
    </source>
</evidence>
<evidence type="ECO:0000313" key="5">
    <source>
        <dbReference type="EMBL" id="ERE75959.1"/>
    </source>
</evidence>
<dbReference type="GO" id="GO:0005829">
    <property type="term" value="C:cytosol"/>
    <property type="evidence" value="ECO:0007669"/>
    <property type="project" value="TreeGrafter"/>
</dbReference>
<dbReference type="GO" id="GO:0033353">
    <property type="term" value="P:S-adenosylmethionine cycle"/>
    <property type="evidence" value="ECO:0007669"/>
    <property type="project" value="TreeGrafter"/>
</dbReference>
<organism evidence="5 6">
    <name type="scientific">Cricetulus griseus</name>
    <name type="common">Chinese hamster</name>
    <name type="synonym">Cricetulus barabensis griseus</name>
    <dbReference type="NCBI Taxonomy" id="10029"/>
    <lineage>
        <taxon>Eukaryota</taxon>
        <taxon>Metazoa</taxon>
        <taxon>Chordata</taxon>
        <taxon>Craniata</taxon>
        <taxon>Vertebrata</taxon>
        <taxon>Euteleostomi</taxon>
        <taxon>Mammalia</taxon>
        <taxon>Eutheria</taxon>
        <taxon>Euarchontoglires</taxon>
        <taxon>Glires</taxon>
        <taxon>Rodentia</taxon>
        <taxon>Myomorpha</taxon>
        <taxon>Muroidea</taxon>
        <taxon>Cricetidae</taxon>
        <taxon>Cricetinae</taxon>
        <taxon>Cricetulus</taxon>
    </lineage>
</organism>
<evidence type="ECO:0000256" key="1">
    <source>
        <dbReference type="ARBA" id="ARBA00038791"/>
    </source>
</evidence>
<keyword evidence="5" id="KW-0378">Hydrolase</keyword>
<reference evidence="6" key="1">
    <citation type="journal article" date="2013" name="Nat. Biotechnol.">
        <title>Chinese hamster genome sequenced from sorted chromosomes.</title>
        <authorList>
            <person name="Brinkrolf K."/>
            <person name="Rupp O."/>
            <person name="Laux H."/>
            <person name="Kollin F."/>
            <person name="Ernst W."/>
            <person name="Linke B."/>
            <person name="Kofler R."/>
            <person name="Romand S."/>
            <person name="Hesse F."/>
            <person name="Budach W.E."/>
            <person name="Galosy S."/>
            <person name="Muller D."/>
            <person name="Noll T."/>
            <person name="Wienberg J."/>
            <person name="Jostock T."/>
            <person name="Leonard M."/>
            <person name="Grillari J."/>
            <person name="Tauch A."/>
            <person name="Goesmann A."/>
            <person name="Helk B."/>
            <person name="Mott J.E."/>
            <person name="Puhler A."/>
            <person name="Borth N."/>
        </authorList>
    </citation>
    <scope>NUCLEOTIDE SEQUENCE [LARGE SCALE GENOMIC DNA]</scope>
    <source>
        <strain evidence="6">17A/GY</strain>
    </source>
</reference>
<gene>
    <name evidence="5" type="ORF">H671_4g12232</name>
</gene>
<name>A0A061I4M2_CRIGR</name>
<comment type="function">
    <text evidence="2">Catalyzes the hydrolysis of S-adenosyl-L-homocysteine to form adenosine and homocysteine. Binds copper ions.</text>
</comment>
<dbReference type="EC" id="3.3.1.1" evidence="5"/>
<dbReference type="Gene3D" id="3.40.50.1480">
    <property type="entry name" value="Adenosylhomocysteinase-like"/>
    <property type="match status" value="1"/>
</dbReference>